<protein>
    <recommendedName>
        <fullName evidence="1">Immunity MXAN-0049 protein domain-containing protein</fullName>
    </recommendedName>
</protein>
<feature type="domain" description="Immunity MXAN-0049 protein" evidence="1">
    <location>
        <begin position="2"/>
        <end position="147"/>
    </location>
</feature>
<dbReference type="InterPro" id="IPR012433">
    <property type="entry name" value="Imm11"/>
</dbReference>
<evidence type="ECO:0000313" key="3">
    <source>
        <dbReference type="Proteomes" id="UP001058872"/>
    </source>
</evidence>
<organism evidence="2 3">
    <name type="scientific">Bradyrhizobium betae</name>
    <dbReference type="NCBI Taxonomy" id="244734"/>
    <lineage>
        <taxon>Bacteria</taxon>
        <taxon>Pseudomonadati</taxon>
        <taxon>Pseudomonadota</taxon>
        <taxon>Alphaproteobacteria</taxon>
        <taxon>Hyphomicrobiales</taxon>
        <taxon>Nitrobacteraceae</taxon>
        <taxon>Bradyrhizobium</taxon>
    </lineage>
</organism>
<dbReference type="AlphaFoldDB" id="A0AAE9NGX1"/>
<sequence length="152" mass="17711">MFDKSDGRLPGDLELCWGWWLISDRTKAVFERMDPEAFVFVRCDVRLPKGSYHGPDYWICDVVRVLDAVDESQSHLRIGIRDDIRYMDHGMKYYEFPLGYKLVFREDVIGTAHIFRMAYEEATVICDQEFKDACKSAGLKKIHFADTSKGEI</sequence>
<evidence type="ECO:0000313" key="2">
    <source>
        <dbReference type="EMBL" id="UUO68810.1"/>
    </source>
</evidence>
<dbReference type="Pfam" id="PF07791">
    <property type="entry name" value="Imm11"/>
    <property type="match status" value="1"/>
</dbReference>
<name>A0AAE9NGX1_9BRAD</name>
<reference evidence="2" key="1">
    <citation type="submission" date="2018-04" db="EMBL/GenBank/DDBJ databases">
        <title>Genomes of Endosymbiotic and Endophytic Bradyrhizobium Publication status.</title>
        <authorList>
            <person name="Guha S."/>
            <person name="Jorrin B."/>
            <person name="Sarkar M."/>
            <person name="Poole P.S."/>
            <person name="DasGupta M."/>
        </authorList>
    </citation>
    <scope>NUCLEOTIDE SEQUENCE</scope>
    <source>
        <strain evidence="2">WBOS16</strain>
    </source>
</reference>
<accession>A0AAE9NGX1</accession>
<gene>
    <name evidence="2" type="ORF">DCM83_28730</name>
</gene>
<proteinExistence type="predicted"/>
<dbReference type="EMBL" id="CP028989">
    <property type="protein sequence ID" value="UUO68810.1"/>
    <property type="molecule type" value="Genomic_DNA"/>
</dbReference>
<evidence type="ECO:0000259" key="1">
    <source>
        <dbReference type="Pfam" id="PF07791"/>
    </source>
</evidence>
<dbReference type="Proteomes" id="UP001058872">
    <property type="component" value="Chromosome"/>
</dbReference>